<evidence type="ECO:0000256" key="1">
    <source>
        <dbReference type="ARBA" id="ARBA00001947"/>
    </source>
</evidence>
<accession>A0A3G9G820</accession>
<evidence type="ECO:0000256" key="3">
    <source>
        <dbReference type="ARBA" id="ARBA00022801"/>
    </source>
</evidence>
<reference evidence="8" key="2">
    <citation type="journal article" date="2017" name="Plant Physiol. Biochem.">
        <title>Differential oxidative and antioxidative response of duckweed Lemna minor toward plant growth promoting/inhibiting bacteria.</title>
        <authorList>
            <person name="Ishizawa H."/>
            <person name="Kuroda M."/>
            <person name="Morikawa M."/>
            <person name="Ike M."/>
        </authorList>
    </citation>
    <scope>NUCLEOTIDE SEQUENCE [LARGE SCALE GENOMIC DNA]</scope>
    <source>
        <strain evidence="8">M6</strain>
    </source>
</reference>
<evidence type="ECO:0000256" key="4">
    <source>
        <dbReference type="ARBA" id="ARBA00022833"/>
    </source>
</evidence>
<dbReference type="InterPro" id="IPR043795">
    <property type="entry name" value="N-alpha-Ac-DABA-like"/>
</dbReference>
<evidence type="ECO:0000259" key="6">
    <source>
        <dbReference type="Pfam" id="PF24827"/>
    </source>
</evidence>
<keyword evidence="2" id="KW-0479">Metal-binding</keyword>
<dbReference type="RefSeq" id="WP_126423656.1">
    <property type="nucleotide sequence ID" value="NZ_AP018828.1"/>
</dbReference>
<keyword evidence="5" id="KW-0732">Signal</keyword>
<dbReference type="GO" id="GO:0016811">
    <property type="term" value="F:hydrolase activity, acting on carbon-nitrogen (but not peptide) bonds, in linear amides"/>
    <property type="evidence" value="ECO:0007669"/>
    <property type="project" value="InterPro"/>
</dbReference>
<dbReference type="AlphaFoldDB" id="A0A3G9G820"/>
<dbReference type="GO" id="GO:0016788">
    <property type="term" value="F:hydrolase activity, acting on ester bonds"/>
    <property type="evidence" value="ECO:0007669"/>
    <property type="project" value="InterPro"/>
</dbReference>
<evidence type="ECO:0000256" key="2">
    <source>
        <dbReference type="ARBA" id="ARBA00022723"/>
    </source>
</evidence>
<name>A0A3G9G820_9CAUL</name>
<feature type="chain" id="PRO_5018002864" evidence="5">
    <location>
        <begin position="23"/>
        <end position="375"/>
    </location>
</feature>
<evidence type="ECO:0000256" key="5">
    <source>
        <dbReference type="SAM" id="SignalP"/>
    </source>
</evidence>
<sequence>MRSRLFSLAAFVLLTLATPLSAATTYTGDRIDGVKVVDRLEVADLPAGKTRLWFRVLDTSIGQGWYIPVVVIKGAKPGPKLLLTAGIHGDELNGIAVIHTLAETLSPDSLSGTIVAIPGLNTPGLLHSTRGFTSDVIGTGGDNLNRLMPSVPHPDEATGNPATRYDHRIWTQLFVGNADFAVDLHTQSRGTTYPAYIFAQTGEARKIADALKPDVINMDPGVDGAVENMLNAIGVPAVTYELGAPETFDEPMIARTLSGLRNLMITRGMLAGKAEGPGKPFVGNAIGNVKSPKGGWARLRVKLGDTVTAGQPLFTVHNPFGDTVATINAPRAGQVLSLATDPRIEPGDWVVRLIWWDDTLPCKADGCPPGSSPAE</sequence>
<organism evidence="7 8">
    <name type="scientific">Asticcacaulis excentricus</name>
    <dbReference type="NCBI Taxonomy" id="78587"/>
    <lineage>
        <taxon>Bacteria</taxon>
        <taxon>Pseudomonadati</taxon>
        <taxon>Pseudomonadota</taxon>
        <taxon>Alphaproteobacteria</taxon>
        <taxon>Caulobacterales</taxon>
        <taxon>Caulobacteraceae</taxon>
        <taxon>Asticcacaulis</taxon>
    </lineage>
</organism>
<dbReference type="SUPFAM" id="SSF53187">
    <property type="entry name" value="Zn-dependent exopeptidases"/>
    <property type="match status" value="1"/>
</dbReference>
<dbReference type="CDD" id="cd06251">
    <property type="entry name" value="M14_ASTE_ASPA-like"/>
    <property type="match status" value="1"/>
</dbReference>
<gene>
    <name evidence="7" type="ORF">EM6_2651</name>
</gene>
<dbReference type="InterPro" id="IPR053138">
    <property type="entry name" value="N-alpha-Ac-DABA_deacetylase"/>
</dbReference>
<dbReference type="PIRSF" id="PIRSF039012">
    <property type="entry name" value="ASP"/>
    <property type="match status" value="1"/>
</dbReference>
<evidence type="ECO:0000313" key="8">
    <source>
        <dbReference type="Proteomes" id="UP000278756"/>
    </source>
</evidence>
<dbReference type="Proteomes" id="UP000278756">
    <property type="component" value="Chromosome 2"/>
</dbReference>
<keyword evidence="3" id="KW-0378">Hydrolase</keyword>
<reference evidence="8" key="1">
    <citation type="journal article" date="2017" name="Biotechnol. Biofuels">
        <title>Evaluation of environmental bacterial communities as a factor affecting the growth of duckweed Lemna minor.</title>
        <authorList>
            <person name="Ishizawa H."/>
            <person name="Kuroda M."/>
            <person name="Morikawa M."/>
            <person name="Ike M."/>
        </authorList>
    </citation>
    <scope>NUCLEOTIDE SEQUENCE [LARGE SCALE GENOMIC DNA]</scope>
    <source>
        <strain evidence="8">M6</strain>
    </source>
</reference>
<protein>
    <submittedName>
        <fullName evidence="7">Succinate dehydrogenase subunit</fullName>
    </submittedName>
</protein>
<keyword evidence="4" id="KW-0862">Zinc</keyword>
<feature type="domain" description="Succinylglutamate desuccinylase/Aspartoacylase catalytic" evidence="6">
    <location>
        <begin position="77"/>
        <end position="264"/>
    </location>
</feature>
<dbReference type="GO" id="GO:0046872">
    <property type="term" value="F:metal ion binding"/>
    <property type="evidence" value="ECO:0007669"/>
    <property type="project" value="UniProtKB-KW"/>
</dbReference>
<dbReference type="InterPro" id="IPR055438">
    <property type="entry name" value="AstE_AspA_cat"/>
</dbReference>
<dbReference type="PANTHER" id="PTHR37326">
    <property type="entry name" value="BLL3975 PROTEIN"/>
    <property type="match status" value="1"/>
</dbReference>
<dbReference type="OrthoDB" id="9782876at2"/>
<proteinExistence type="predicted"/>
<dbReference type="Pfam" id="PF24827">
    <property type="entry name" value="AstE_AspA_cat"/>
    <property type="match status" value="1"/>
</dbReference>
<feature type="signal peptide" evidence="5">
    <location>
        <begin position="1"/>
        <end position="22"/>
    </location>
</feature>
<dbReference type="Gene3D" id="3.40.630.10">
    <property type="entry name" value="Zn peptidases"/>
    <property type="match status" value="1"/>
</dbReference>
<comment type="cofactor">
    <cofactor evidence="1">
        <name>Zn(2+)</name>
        <dbReference type="ChEBI" id="CHEBI:29105"/>
    </cofactor>
</comment>
<evidence type="ECO:0000313" key="7">
    <source>
        <dbReference type="EMBL" id="BBF82031.1"/>
    </source>
</evidence>
<dbReference type="PANTHER" id="PTHR37326:SF1">
    <property type="entry name" value="BLL3975 PROTEIN"/>
    <property type="match status" value="1"/>
</dbReference>
<dbReference type="EMBL" id="AP018828">
    <property type="protein sequence ID" value="BBF82031.1"/>
    <property type="molecule type" value="Genomic_DNA"/>
</dbReference>